<accession>A0A917VEW5</accession>
<dbReference type="InterPro" id="IPR004529">
    <property type="entry name" value="Phe-tRNA-synth_IIc_asu"/>
</dbReference>
<dbReference type="GO" id="GO:0000287">
    <property type="term" value="F:magnesium ion binding"/>
    <property type="evidence" value="ECO:0007669"/>
    <property type="project" value="UniProtKB-UniRule"/>
</dbReference>
<comment type="similarity">
    <text evidence="2 13">Belongs to the class-II aminoacyl-tRNA synthetase family. Phe-tRNA synthetase alpha subunit type 1 subfamily.</text>
</comment>
<keyword evidence="9 13" id="KW-0460">Magnesium</keyword>
<sequence length="397" mass="42791">MHLSKRVGGHRGARAPIPRESRTIVADDNSGVDALTEEALAAAAAEAEKAFAAAADLDALAVAKTEHIGGKSPIALAQRAMGSLPKDQKADAGKRVNIARTRVSDAFDARRAALLEERDQAVLVAEKIDVTLPASRRPVGARHPITVISERIADVFVGMGWEVAEGPEVETEHFNFDALNFLPDHPARTMQDTFHIAPYRHAPEAGPAGSATSSGPDASGAEGSRQVLRTHTSPVQVRSMLERDLPIYVVCPGRTFRTDELDATHTPVFSQVEGLAIDKGLTMAHLRGTLDAFARALFGDETRTRMRPNYFPFTEPSAEVDVWFPDKKGGAGWVEWGGCGMVNPKVLIASGIDPEVYSGFAFGMGMERTLQFGNGIPDMRDIVEGDIRFTLPFGIQS</sequence>
<keyword evidence="8 13" id="KW-0067">ATP-binding</keyword>
<dbReference type="PROSITE" id="PS50862">
    <property type="entry name" value="AA_TRNA_LIGASE_II"/>
    <property type="match status" value="1"/>
</dbReference>
<dbReference type="InterPro" id="IPR006195">
    <property type="entry name" value="aa-tRNA-synth_II"/>
</dbReference>
<evidence type="ECO:0000256" key="8">
    <source>
        <dbReference type="ARBA" id="ARBA00022840"/>
    </source>
</evidence>
<dbReference type="EMBL" id="BMMW01000006">
    <property type="protein sequence ID" value="GGK67724.1"/>
    <property type="molecule type" value="Genomic_DNA"/>
</dbReference>
<evidence type="ECO:0000256" key="5">
    <source>
        <dbReference type="ARBA" id="ARBA00022598"/>
    </source>
</evidence>
<reference evidence="16" key="1">
    <citation type="journal article" date="2014" name="Int. J. Syst. Evol. Microbiol.">
        <title>Complete genome sequence of Corynebacterium casei LMG S-19264T (=DSM 44701T), isolated from a smear-ripened cheese.</title>
        <authorList>
            <consortium name="US DOE Joint Genome Institute (JGI-PGF)"/>
            <person name="Walter F."/>
            <person name="Albersmeier A."/>
            <person name="Kalinowski J."/>
            <person name="Ruckert C."/>
        </authorList>
    </citation>
    <scope>NUCLEOTIDE SEQUENCE</scope>
    <source>
        <strain evidence="16">CGMCC 4.7278</strain>
    </source>
</reference>
<evidence type="ECO:0000256" key="7">
    <source>
        <dbReference type="ARBA" id="ARBA00022741"/>
    </source>
</evidence>
<evidence type="ECO:0000256" key="3">
    <source>
        <dbReference type="ARBA" id="ARBA00011209"/>
    </source>
</evidence>
<dbReference type="SUPFAM" id="SSF55681">
    <property type="entry name" value="Class II aaRS and biotin synthetases"/>
    <property type="match status" value="1"/>
</dbReference>
<dbReference type="Proteomes" id="UP000612956">
    <property type="component" value="Unassembled WGS sequence"/>
</dbReference>
<evidence type="ECO:0000256" key="1">
    <source>
        <dbReference type="ARBA" id="ARBA00004496"/>
    </source>
</evidence>
<dbReference type="InterPro" id="IPR045864">
    <property type="entry name" value="aa-tRNA-synth_II/BPL/LPL"/>
</dbReference>
<comment type="cofactor">
    <cofactor evidence="13">
        <name>Mg(2+)</name>
        <dbReference type="ChEBI" id="CHEBI:18420"/>
    </cofactor>
    <text evidence="13">Binds 2 magnesium ions per tetramer.</text>
</comment>
<dbReference type="PANTHER" id="PTHR11538:SF41">
    <property type="entry name" value="PHENYLALANINE--TRNA LIGASE, MITOCHONDRIAL"/>
    <property type="match status" value="1"/>
</dbReference>
<dbReference type="HAMAP" id="MF_00281">
    <property type="entry name" value="Phe_tRNA_synth_alpha1"/>
    <property type="match status" value="1"/>
</dbReference>
<feature type="domain" description="Aminoacyl-transfer RNA synthetases class-II family profile" evidence="15">
    <location>
        <begin position="148"/>
        <end position="392"/>
    </location>
</feature>
<dbReference type="Pfam" id="PF01409">
    <property type="entry name" value="tRNA-synt_2d"/>
    <property type="match status" value="1"/>
</dbReference>
<keyword evidence="17" id="KW-1185">Reference proteome</keyword>
<dbReference type="CDD" id="cd00496">
    <property type="entry name" value="PheRS_alpha_core"/>
    <property type="match status" value="1"/>
</dbReference>
<dbReference type="InterPro" id="IPR002319">
    <property type="entry name" value="Phenylalanyl-tRNA_Synthase"/>
</dbReference>
<feature type="compositionally biased region" description="Basic residues" evidence="14">
    <location>
        <begin position="1"/>
        <end position="13"/>
    </location>
</feature>
<comment type="caution">
    <text evidence="16">The sequence shown here is derived from an EMBL/GenBank/DDBJ whole genome shotgun (WGS) entry which is preliminary data.</text>
</comment>
<comment type="subcellular location">
    <subcellularLocation>
        <location evidence="1 13">Cytoplasm</location>
    </subcellularLocation>
</comment>
<evidence type="ECO:0000256" key="9">
    <source>
        <dbReference type="ARBA" id="ARBA00022842"/>
    </source>
</evidence>
<organism evidence="16 17">
    <name type="scientific">Nocardia camponoti</name>
    <dbReference type="NCBI Taxonomy" id="1616106"/>
    <lineage>
        <taxon>Bacteria</taxon>
        <taxon>Bacillati</taxon>
        <taxon>Actinomycetota</taxon>
        <taxon>Actinomycetes</taxon>
        <taxon>Mycobacteriales</taxon>
        <taxon>Nocardiaceae</taxon>
        <taxon>Nocardia</taxon>
    </lineage>
</organism>
<dbReference type="InterPro" id="IPR022911">
    <property type="entry name" value="Phe_tRNA_ligase_alpha1_bac"/>
</dbReference>
<dbReference type="EC" id="6.1.1.20" evidence="13"/>
<keyword evidence="4 13" id="KW-0963">Cytoplasm</keyword>
<evidence type="ECO:0000256" key="4">
    <source>
        <dbReference type="ARBA" id="ARBA00022490"/>
    </source>
</evidence>
<dbReference type="GO" id="GO:0005524">
    <property type="term" value="F:ATP binding"/>
    <property type="evidence" value="ECO:0007669"/>
    <property type="project" value="UniProtKB-UniRule"/>
</dbReference>
<keyword evidence="5 13" id="KW-0436">Ligase</keyword>
<dbReference type="GO" id="GO:0004826">
    <property type="term" value="F:phenylalanine-tRNA ligase activity"/>
    <property type="evidence" value="ECO:0007669"/>
    <property type="project" value="UniProtKB-UniRule"/>
</dbReference>
<evidence type="ECO:0000259" key="15">
    <source>
        <dbReference type="PROSITE" id="PS50862"/>
    </source>
</evidence>
<evidence type="ECO:0000256" key="6">
    <source>
        <dbReference type="ARBA" id="ARBA00022723"/>
    </source>
</evidence>
<evidence type="ECO:0000256" key="13">
    <source>
        <dbReference type="HAMAP-Rule" id="MF_00281"/>
    </source>
</evidence>
<keyword evidence="6 13" id="KW-0479">Metal-binding</keyword>
<keyword evidence="10 13" id="KW-0648">Protein biosynthesis</keyword>
<dbReference type="NCBIfam" id="TIGR00468">
    <property type="entry name" value="pheS"/>
    <property type="match status" value="1"/>
</dbReference>
<evidence type="ECO:0000256" key="14">
    <source>
        <dbReference type="SAM" id="MobiDB-lite"/>
    </source>
</evidence>
<evidence type="ECO:0000313" key="17">
    <source>
        <dbReference type="Proteomes" id="UP000612956"/>
    </source>
</evidence>
<evidence type="ECO:0000256" key="10">
    <source>
        <dbReference type="ARBA" id="ARBA00022917"/>
    </source>
</evidence>
<comment type="subunit">
    <text evidence="3 13">Tetramer of two alpha and two beta subunits.</text>
</comment>
<keyword evidence="11 13" id="KW-0030">Aminoacyl-tRNA synthetase</keyword>
<reference evidence="16" key="2">
    <citation type="submission" date="2020-09" db="EMBL/GenBank/DDBJ databases">
        <authorList>
            <person name="Sun Q."/>
            <person name="Zhou Y."/>
        </authorList>
    </citation>
    <scope>NUCLEOTIDE SEQUENCE</scope>
    <source>
        <strain evidence="16">CGMCC 4.7278</strain>
    </source>
</reference>
<dbReference type="GO" id="GO:0006432">
    <property type="term" value="P:phenylalanyl-tRNA aminoacylation"/>
    <property type="evidence" value="ECO:0007669"/>
    <property type="project" value="UniProtKB-UniRule"/>
</dbReference>
<proteinExistence type="inferred from homology"/>
<keyword evidence="7 13" id="KW-0547">Nucleotide-binding</keyword>
<dbReference type="InterPro" id="IPR004188">
    <property type="entry name" value="Phe-tRNA_ligase_II_N"/>
</dbReference>
<feature type="region of interest" description="Disordered" evidence="14">
    <location>
        <begin position="1"/>
        <end position="22"/>
    </location>
</feature>
<dbReference type="PANTHER" id="PTHR11538">
    <property type="entry name" value="PHENYLALANYL-TRNA SYNTHETASE"/>
    <property type="match status" value="1"/>
</dbReference>
<protein>
    <recommendedName>
        <fullName evidence="13">Phenylalanine--tRNA ligase alpha subunit</fullName>
        <ecNumber evidence="13">6.1.1.20</ecNumber>
    </recommendedName>
    <alternativeName>
        <fullName evidence="13">Phenylalanyl-tRNA synthetase alpha subunit</fullName>
        <shortName evidence="13">PheRS</shortName>
    </alternativeName>
</protein>
<feature type="region of interest" description="Disordered" evidence="14">
    <location>
        <begin position="200"/>
        <end position="232"/>
    </location>
</feature>
<evidence type="ECO:0000256" key="2">
    <source>
        <dbReference type="ARBA" id="ARBA00010207"/>
    </source>
</evidence>
<comment type="catalytic activity">
    <reaction evidence="12 13">
        <text>tRNA(Phe) + L-phenylalanine + ATP = L-phenylalanyl-tRNA(Phe) + AMP + diphosphate + H(+)</text>
        <dbReference type="Rhea" id="RHEA:19413"/>
        <dbReference type="Rhea" id="RHEA-COMP:9668"/>
        <dbReference type="Rhea" id="RHEA-COMP:9699"/>
        <dbReference type="ChEBI" id="CHEBI:15378"/>
        <dbReference type="ChEBI" id="CHEBI:30616"/>
        <dbReference type="ChEBI" id="CHEBI:33019"/>
        <dbReference type="ChEBI" id="CHEBI:58095"/>
        <dbReference type="ChEBI" id="CHEBI:78442"/>
        <dbReference type="ChEBI" id="CHEBI:78531"/>
        <dbReference type="ChEBI" id="CHEBI:456215"/>
        <dbReference type="EC" id="6.1.1.20"/>
    </reaction>
</comment>
<evidence type="ECO:0000256" key="11">
    <source>
        <dbReference type="ARBA" id="ARBA00023146"/>
    </source>
</evidence>
<evidence type="ECO:0000256" key="12">
    <source>
        <dbReference type="ARBA" id="ARBA00049255"/>
    </source>
</evidence>
<dbReference type="Pfam" id="PF02912">
    <property type="entry name" value="Phe_tRNA-synt_N"/>
    <property type="match status" value="1"/>
</dbReference>
<dbReference type="AlphaFoldDB" id="A0A917VEW5"/>
<dbReference type="SUPFAM" id="SSF46589">
    <property type="entry name" value="tRNA-binding arm"/>
    <property type="match status" value="1"/>
</dbReference>
<evidence type="ECO:0000313" key="16">
    <source>
        <dbReference type="EMBL" id="GGK67724.1"/>
    </source>
</evidence>
<name>A0A917VEW5_9NOCA</name>
<dbReference type="Gene3D" id="3.30.930.10">
    <property type="entry name" value="Bira Bifunctional Protein, Domain 2"/>
    <property type="match status" value="1"/>
</dbReference>
<gene>
    <name evidence="13 16" type="primary">pheS</name>
    <name evidence="16" type="ORF">GCM10011591_44870</name>
</gene>
<dbReference type="GO" id="GO:0000049">
    <property type="term" value="F:tRNA binding"/>
    <property type="evidence" value="ECO:0007669"/>
    <property type="project" value="InterPro"/>
</dbReference>
<dbReference type="InterPro" id="IPR010978">
    <property type="entry name" value="tRNA-bd_arm"/>
</dbReference>
<feature type="binding site" evidence="13">
    <location>
        <position position="315"/>
    </location>
    <ligand>
        <name>Mg(2+)</name>
        <dbReference type="ChEBI" id="CHEBI:18420"/>
        <note>shared with beta subunit</note>
    </ligand>
</feature>
<dbReference type="GO" id="GO:0005737">
    <property type="term" value="C:cytoplasm"/>
    <property type="evidence" value="ECO:0007669"/>
    <property type="project" value="UniProtKB-SubCell"/>
</dbReference>